<keyword evidence="2 10" id="KW-0812">Transmembrane</keyword>
<keyword evidence="3 10" id="KW-1133">Transmembrane helix</keyword>
<feature type="transmembrane region" description="Helical" evidence="10">
    <location>
        <begin position="580"/>
        <end position="602"/>
    </location>
</feature>
<keyword evidence="9" id="KW-0175">Coiled coil</keyword>
<dbReference type="PANTHER" id="PTHR10519:SF20">
    <property type="entry name" value="G-PROTEIN COUPLED RECEPTOR 156-RELATED"/>
    <property type="match status" value="1"/>
</dbReference>
<dbReference type="Pfam" id="PF01094">
    <property type="entry name" value="ANF_receptor"/>
    <property type="match status" value="1"/>
</dbReference>
<keyword evidence="8" id="KW-0807">Transducer</keyword>
<dbReference type="InterPro" id="IPR012337">
    <property type="entry name" value="RNaseH-like_sf"/>
</dbReference>
<dbReference type="AlphaFoldDB" id="A0AAV7K3J0"/>
<feature type="chain" id="PRO_5043709205" evidence="11">
    <location>
        <begin position="18"/>
        <end position="1007"/>
    </location>
</feature>
<feature type="transmembrane region" description="Helical" evidence="10">
    <location>
        <begin position="495"/>
        <end position="520"/>
    </location>
</feature>
<evidence type="ECO:0000256" key="11">
    <source>
        <dbReference type="SAM" id="SignalP"/>
    </source>
</evidence>
<dbReference type="Proteomes" id="UP001165289">
    <property type="component" value="Unassembled WGS sequence"/>
</dbReference>
<comment type="caution">
    <text evidence="13">The sequence shown here is derived from an EMBL/GenBank/DDBJ whole genome shotgun (WGS) entry which is preliminary data.</text>
</comment>
<protein>
    <submittedName>
        <fullName evidence="13">Gamma-aminobutyric acid (GABA) type B receptor</fullName>
    </submittedName>
</protein>
<proteinExistence type="predicted"/>
<keyword evidence="14" id="KW-1185">Reference proteome</keyword>
<dbReference type="InterPro" id="IPR002455">
    <property type="entry name" value="GPCR3_GABA-B"/>
</dbReference>
<dbReference type="PROSITE" id="PS50259">
    <property type="entry name" value="G_PROTEIN_RECEP_F3_4"/>
    <property type="match status" value="1"/>
</dbReference>
<dbReference type="EMBL" id="JAKMXF010000210">
    <property type="protein sequence ID" value="KAI6655159.1"/>
    <property type="molecule type" value="Genomic_DNA"/>
</dbReference>
<evidence type="ECO:0000256" key="2">
    <source>
        <dbReference type="ARBA" id="ARBA00022692"/>
    </source>
</evidence>
<evidence type="ECO:0000256" key="6">
    <source>
        <dbReference type="ARBA" id="ARBA00023170"/>
    </source>
</evidence>
<dbReference type="GO" id="GO:0003676">
    <property type="term" value="F:nucleic acid binding"/>
    <property type="evidence" value="ECO:0007669"/>
    <property type="project" value="InterPro"/>
</dbReference>
<dbReference type="GO" id="GO:0004965">
    <property type="term" value="F:G protein-coupled GABA receptor activity"/>
    <property type="evidence" value="ECO:0007669"/>
    <property type="project" value="InterPro"/>
</dbReference>
<feature type="transmembrane region" description="Helical" evidence="10">
    <location>
        <begin position="700"/>
        <end position="720"/>
    </location>
</feature>
<keyword evidence="5 10" id="KW-0472">Membrane</keyword>
<feature type="transmembrane region" description="Helical" evidence="10">
    <location>
        <begin position="635"/>
        <end position="658"/>
    </location>
</feature>
<feature type="signal peptide" evidence="11">
    <location>
        <begin position="1"/>
        <end position="17"/>
    </location>
</feature>
<evidence type="ECO:0000313" key="14">
    <source>
        <dbReference type="Proteomes" id="UP001165289"/>
    </source>
</evidence>
<sequence length="1007" mass="113836">MRAIIFVICLSILAANCQKVDIHIAGIYPANGSWSAPNIPISVRLALEHINSNNVVPGYTLRIDLENSQCKNTIGLSRLFHFIQNPNYTYVSLFGDGCSVVTGAVAEISYLYGLVSVAFASTSPSLANTERYPTLIRSRPSESSTIPARLRFITENGWKRIAIINQQEDLFVSTSHELQKLLNIDSVHYRIEIIDPKGPNLLEQLQGALALIEKEGYRIIVANMYQTLAVQLLCIMKSSGLQPPLVTWIFPGWYTDSWYDSPVQLSNITCTPEEIKRLSNGSLAFYAGPRFVDFNAENSTTISGYTAEQLFAEYSERVEKESNTSPNPTFIETAYAYDSMWMIAQGLSKIALAYDLTKHPSEYANDLYNNITSLSFIGWSGEISFVGHQRVERRVQLLEFVNGKLEYRGLFDNVPVHESDYIQTDDITYNEIYPFTVWSPDKASDGIEIHFVDIWIVVVVFISAVMSSIYVSIVIIVILVGIAKKLKAVTTSQPWITILITSGNYFVFILAIVFVIDGRILGIGSKKNEQACYFICHLRIWLGSVWVSTTFGGILVKSLRYYIIAIKNRFEYRRELSTKYILIFPLLLVGIDTIFVLILRLVQPVTFMESEVSSGKINPPIYQISECGIEMGNSYIVILIILVLFKVLLMLLSILMAYNIRNIVNKNQRFSAIVSWVTYNGTVFVITVSLIYSFVSDVNIKYPLCAIAILVGGLITASIISAPTLHYMRVDPNYIEGAHTGATDAFPEDIQILRKRIEALERDKNNLEHRLVKRLSRSIPNVIMEDEMMRLSKHFLGIELNKDPQLQRSNWQSQNLTFQQIKYASIDAKVSLDILFAILQIICKERSIPQAVQCPSISSEFIDLVFDICGPLIDIPFGGGSSKTQQRQRNNSGVITADSPRVKNITTPYVTRKRALYENCRLLAPDNELLSLIDTRKANWYFERDLAELVSEEPYVVRLKFEPKTRPEKGNIDKLYYQAEKQNICVVCGSKDGNGIRKKIVPAEYRK</sequence>
<evidence type="ECO:0000256" key="7">
    <source>
        <dbReference type="ARBA" id="ARBA00023180"/>
    </source>
</evidence>
<dbReference type="SUPFAM" id="SSF53098">
    <property type="entry name" value="Ribonuclease H-like"/>
    <property type="match status" value="1"/>
</dbReference>
<name>A0AAV7K3J0_9METZ</name>
<evidence type="ECO:0000256" key="5">
    <source>
        <dbReference type="ARBA" id="ARBA00023136"/>
    </source>
</evidence>
<keyword evidence="6 13" id="KW-0675">Receptor</keyword>
<feature type="transmembrane region" description="Helical" evidence="10">
    <location>
        <begin position="670"/>
        <end position="694"/>
    </location>
</feature>
<evidence type="ECO:0000256" key="3">
    <source>
        <dbReference type="ARBA" id="ARBA00022989"/>
    </source>
</evidence>
<evidence type="ECO:0000256" key="1">
    <source>
        <dbReference type="ARBA" id="ARBA00004141"/>
    </source>
</evidence>
<organism evidence="13 14">
    <name type="scientific">Oopsacas minuta</name>
    <dbReference type="NCBI Taxonomy" id="111878"/>
    <lineage>
        <taxon>Eukaryota</taxon>
        <taxon>Metazoa</taxon>
        <taxon>Porifera</taxon>
        <taxon>Hexactinellida</taxon>
        <taxon>Hexasterophora</taxon>
        <taxon>Lyssacinosida</taxon>
        <taxon>Leucopsacidae</taxon>
        <taxon>Oopsacas</taxon>
    </lineage>
</organism>
<evidence type="ECO:0000313" key="13">
    <source>
        <dbReference type="EMBL" id="KAI6655159.1"/>
    </source>
</evidence>
<feature type="domain" description="G-protein coupled receptors family 3 profile" evidence="12">
    <location>
        <begin position="535"/>
        <end position="733"/>
    </location>
</feature>
<keyword evidence="4" id="KW-0297">G-protein coupled receptor</keyword>
<dbReference type="Pfam" id="PF00003">
    <property type="entry name" value="7tm_3"/>
    <property type="match status" value="1"/>
</dbReference>
<comment type="subcellular location">
    <subcellularLocation>
        <location evidence="1">Membrane</location>
        <topology evidence="1">Multi-pass membrane protein</topology>
    </subcellularLocation>
</comment>
<feature type="coiled-coil region" evidence="9">
    <location>
        <begin position="750"/>
        <end position="777"/>
    </location>
</feature>
<dbReference type="CDD" id="cd06366">
    <property type="entry name" value="PBP1_GABAb_receptor"/>
    <property type="match status" value="1"/>
</dbReference>
<dbReference type="PANTHER" id="PTHR10519">
    <property type="entry name" value="GABA-B RECEPTOR"/>
    <property type="match status" value="1"/>
</dbReference>
<keyword evidence="7" id="KW-0325">Glycoprotein</keyword>
<gene>
    <name evidence="13" type="ORF">LOD99_2448</name>
</gene>
<evidence type="ECO:0000256" key="8">
    <source>
        <dbReference type="ARBA" id="ARBA00023224"/>
    </source>
</evidence>
<dbReference type="PRINTS" id="PR01176">
    <property type="entry name" value="GABABRECEPTR"/>
</dbReference>
<dbReference type="InterPro" id="IPR036397">
    <property type="entry name" value="RNaseH_sf"/>
</dbReference>
<feature type="transmembrane region" description="Helical" evidence="10">
    <location>
        <begin position="454"/>
        <end position="483"/>
    </location>
</feature>
<reference evidence="13 14" key="1">
    <citation type="journal article" date="2023" name="BMC Biol.">
        <title>The compact genome of the sponge Oopsacas minuta (Hexactinellida) is lacking key metazoan core genes.</title>
        <authorList>
            <person name="Santini S."/>
            <person name="Schenkelaars Q."/>
            <person name="Jourda C."/>
            <person name="Duchesne M."/>
            <person name="Belahbib H."/>
            <person name="Rocher C."/>
            <person name="Selva M."/>
            <person name="Riesgo A."/>
            <person name="Vervoort M."/>
            <person name="Leys S.P."/>
            <person name="Kodjabachian L."/>
            <person name="Le Bivic A."/>
            <person name="Borchiellini C."/>
            <person name="Claverie J.M."/>
            <person name="Renard E."/>
        </authorList>
    </citation>
    <scope>NUCLEOTIDE SEQUENCE [LARGE SCALE GENOMIC DNA]</scope>
    <source>
        <strain evidence="13">SPO-2</strain>
    </source>
</reference>
<feature type="transmembrane region" description="Helical" evidence="10">
    <location>
        <begin position="540"/>
        <end position="559"/>
    </location>
</feature>
<evidence type="ECO:0000256" key="10">
    <source>
        <dbReference type="SAM" id="Phobius"/>
    </source>
</evidence>
<evidence type="ECO:0000256" key="9">
    <source>
        <dbReference type="SAM" id="Coils"/>
    </source>
</evidence>
<dbReference type="InterPro" id="IPR001828">
    <property type="entry name" value="ANF_lig-bd_rcpt"/>
</dbReference>
<dbReference type="Gene3D" id="3.30.420.10">
    <property type="entry name" value="Ribonuclease H-like superfamily/Ribonuclease H"/>
    <property type="match status" value="1"/>
</dbReference>
<accession>A0AAV7K3J0</accession>
<evidence type="ECO:0000256" key="4">
    <source>
        <dbReference type="ARBA" id="ARBA00023040"/>
    </source>
</evidence>
<dbReference type="InterPro" id="IPR028082">
    <property type="entry name" value="Peripla_BP_I"/>
</dbReference>
<dbReference type="GO" id="GO:0038039">
    <property type="term" value="C:G protein-coupled receptor heterodimeric complex"/>
    <property type="evidence" value="ECO:0007669"/>
    <property type="project" value="TreeGrafter"/>
</dbReference>
<keyword evidence="11" id="KW-0732">Signal</keyword>
<dbReference type="SUPFAM" id="SSF53822">
    <property type="entry name" value="Periplasmic binding protein-like I"/>
    <property type="match status" value="1"/>
</dbReference>
<evidence type="ECO:0000259" key="12">
    <source>
        <dbReference type="PROSITE" id="PS50259"/>
    </source>
</evidence>
<dbReference type="InterPro" id="IPR017978">
    <property type="entry name" value="GPCR_3_C"/>
</dbReference>
<dbReference type="Gene3D" id="3.40.50.2300">
    <property type="match status" value="2"/>
</dbReference>
<dbReference type="GO" id="GO:0007214">
    <property type="term" value="P:gamma-aminobutyric acid signaling pathway"/>
    <property type="evidence" value="ECO:0007669"/>
    <property type="project" value="TreeGrafter"/>
</dbReference>